<dbReference type="InterPro" id="IPR008952">
    <property type="entry name" value="Tetraspanin_EC2_sf"/>
</dbReference>
<dbReference type="GeneID" id="108017764"/>
<dbReference type="InterPro" id="IPR018499">
    <property type="entry name" value="Tetraspanin/Peripherin"/>
</dbReference>
<dbReference type="Pfam" id="PF00335">
    <property type="entry name" value="Tetraspanin"/>
    <property type="match status" value="1"/>
</dbReference>
<dbReference type="Proteomes" id="UP001652628">
    <property type="component" value="Chromosome 2R"/>
</dbReference>
<keyword evidence="4 5" id="KW-0472">Membrane</keyword>
<dbReference type="GO" id="GO:0005886">
    <property type="term" value="C:plasma membrane"/>
    <property type="evidence" value="ECO:0007669"/>
    <property type="project" value="TreeGrafter"/>
</dbReference>
<keyword evidence="3 5" id="KW-1133">Transmembrane helix</keyword>
<evidence type="ECO:0000256" key="4">
    <source>
        <dbReference type="ARBA" id="ARBA00023136"/>
    </source>
</evidence>
<dbReference type="PANTHER" id="PTHR19282:SF562">
    <property type="entry name" value="AT12771P-RELATED"/>
    <property type="match status" value="1"/>
</dbReference>
<protein>
    <submittedName>
        <fullName evidence="7">Protein late bloomer</fullName>
    </submittedName>
</protein>
<evidence type="ECO:0000313" key="6">
    <source>
        <dbReference type="Proteomes" id="UP001652628"/>
    </source>
</evidence>
<name>A0AB39ZPA0_DROSZ</name>
<gene>
    <name evidence="7" type="primary">Tsp42Ek</name>
</gene>
<evidence type="ECO:0000256" key="5">
    <source>
        <dbReference type="SAM" id="Phobius"/>
    </source>
</evidence>
<dbReference type="Gene3D" id="1.10.1450.10">
    <property type="entry name" value="Tetraspanin"/>
    <property type="match status" value="1"/>
</dbReference>
<feature type="transmembrane region" description="Helical" evidence="5">
    <location>
        <begin position="71"/>
        <end position="92"/>
    </location>
</feature>
<evidence type="ECO:0000256" key="1">
    <source>
        <dbReference type="ARBA" id="ARBA00004141"/>
    </source>
</evidence>
<organism evidence="6 7">
    <name type="scientific">Drosophila suzukii</name>
    <name type="common">Spotted-wing drosophila fruit fly</name>
    <dbReference type="NCBI Taxonomy" id="28584"/>
    <lineage>
        <taxon>Eukaryota</taxon>
        <taxon>Metazoa</taxon>
        <taxon>Ecdysozoa</taxon>
        <taxon>Arthropoda</taxon>
        <taxon>Hexapoda</taxon>
        <taxon>Insecta</taxon>
        <taxon>Pterygota</taxon>
        <taxon>Neoptera</taxon>
        <taxon>Endopterygota</taxon>
        <taxon>Diptera</taxon>
        <taxon>Brachycera</taxon>
        <taxon>Muscomorpha</taxon>
        <taxon>Ephydroidea</taxon>
        <taxon>Drosophilidae</taxon>
        <taxon>Drosophila</taxon>
        <taxon>Sophophora</taxon>
    </lineage>
</organism>
<dbReference type="AlphaFoldDB" id="A0AB39ZPA0"/>
<proteinExistence type="predicted"/>
<dbReference type="RefSeq" id="XP_016940370.3">
    <property type="nucleotide sequence ID" value="XM_017084881.4"/>
</dbReference>
<feature type="transmembrane region" description="Helical" evidence="5">
    <location>
        <begin position="12"/>
        <end position="33"/>
    </location>
</feature>
<evidence type="ECO:0000256" key="3">
    <source>
        <dbReference type="ARBA" id="ARBA00022989"/>
    </source>
</evidence>
<dbReference type="PANTHER" id="PTHR19282">
    <property type="entry name" value="TETRASPANIN"/>
    <property type="match status" value="1"/>
</dbReference>
<dbReference type="SUPFAM" id="SSF48652">
    <property type="entry name" value="Tetraspanin"/>
    <property type="match status" value="1"/>
</dbReference>
<keyword evidence="6" id="KW-1185">Reference proteome</keyword>
<feature type="transmembrane region" description="Helical" evidence="5">
    <location>
        <begin position="186"/>
        <end position="204"/>
    </location>
</feature>
<comment type="subcellular location">
    <subcellularLocation>
        <location evidence="1">Membrane</location>
        <topology evidence="1">Multi-pass membrane protein</topology>
    </subcellularLocation>
</comment>
<dbReference type="CDD" id="cd03127">
    <property type="entry name" value="tetraspanin_LEL"/>
    <property type="match status" value="1"/>
</dbReference>
<accession>A0AB39ZPA0</accession>
<reference evidence="7" key="1">
    <citation type="submission" date="2025-08" db="UniProtKB">
        <authorList>
            <consortium name="RefSeq"/>
        </authorList>
    </citation>
    <scope>IDENTIFICATION</scope>
</reference>
<evidence type="ECO:0000313" key="7">
    <source>
        <dbReference type="RefSeq" id="XP_016940370.3"/>
    </source>
</evidence>
<feature type="transmembrane region" description="Helical" evidence="5">
    <location>
        <begin position="39"/>
        <end position="64"/>
    </location>
</feature>
<evidence type="ECO:0000256" key="2">
    <source>
        <dbReference type="ARBA" id="ARBA00022692"/>
    </source>
</evidence>
<sequence length="215" mass="23914">MGCTTGCVKCFLNTLNTLNALSGLLLIAIATLALSKAPLAYIVFLYGLGGVIFVSAILGCCGICQENVCMTATYGFLLLGQLIISLLGIFGFKFSEEYIEKFAKEEVQIKWNEELVEPGAMDIYQTLYECCGRDSPDDYVVIGRETLPSSCYPQGNTQKIHYQDGCALKTSQNYVTLFSYANDSNWMAVVITVLMVFGAFYLVGRFRKQRIRYSY</sequence>
<keyword evidence="2 5" id="KW-0812">Transmembrane</keyword>